<dbReference type="Proteomes" id="UP000232638">
    <property type="component" value="Chromosome"/>
</dbReference>
<dbReference type="InterPro" id="IPR003356">
    <property type="entry name" value="DNA_methylase_A-5"/>
</dbReference>
<keyword evidence="3" id="KW-0489">Methyltransferase</keyword>
<dbReference type="InterPro" id="IPR050953">
    <property type="entry name" value="N4_N6_ade-DNA_methylase"/>
</dbReference>
<dbReference type="Pfam" id="PF22837">
    <property type="entry name" value="M_Eco57I_C"/>
    <property type="match status" value="1"/>
</dbReference>
<dbReference type="GO" id="GO:0003677">
    <property type="term" value="F:DNA binding"/>
    <property type="evidence" value="ECO:0007669"/>
    <property type="project" value="InterPro"/>
</dbReference>
<protein>
    <recommendedName>
        <fullName evidence="2">site-specific DNA-methyltransferase (adenine-specific)</fullName>
        <ecNumber evidence="2">2.1.1.72</ecNumber>
    </recommendedName>
</protein>
<keyword evidence="6" id="KW-0680">Restriction system</keyword>
<dbReference type="PROSITE" id="PS00092">
    <property type="entry name" value="N6_MTASE"/>
    <property type="match status" value="1"/>
</dbReference>
<feature type="domain" description="DNA methylase adenine-specific" evidence="8">
    <location>
        <begin position="17"/>
        <end position="197"/>
    </location>
</feature>
<evidence type="ECO:0000313" key="10">
    <source>
        <dbReference type="EMBL" id="AUB83292.1"/>
    </source>
</evidence>
<evidence type="ECO:0000256" key="1">
    <source>
        <dbReference type="ARBA" id="ARBA00006594"/>
    </source>
</evidence>
<comment type="catalytic activity">
    <reaction evidence="7">
        <text>a 2'-deoxyadenosine in DNA + S-adenosyl-L-methionine = an N(6)-methyl-2'-deoxyadenosine in DNA + S-adenosyl-L-homocysteine + H(+)</text>
        <dbReference type="Rhea" id="RHEA:15197"/>
        <dbReference type="Rhea" id="RHEA-COMP:12418"/>
        <dbReference type="Rhea" id="RHEA-COMP:12419"/>
        <dbReference type="ChEBI" id="CHEBI:15378"/>
        <dbReference type="ChEBI" id="CHEBI:57856"/>
        <dbReference type="ChEBI" id="CHEBI:59789"/>
        <dbReference type="ChEBI" id="CHEBI:90615"/>
        <dbReference type="ChEBI" id="CHEBI:90616"/>
        <dbReference type="EC" id="2.1.1.72"/>
    </reaction>
</comment>
<evidence type="ECO:0000259" key="9">
    <source>
        <dbReference type="Pfam" id="PF22837"/>
    </source>
</evidence>
<evidence type="ECO:0000256" key="4">
    <source>
        <dbReference type="ARBA" id="ARBA00022679"/>
    </source>
</evidence>
<dbReference type="GO" id="GO:0032259">
    <property type="term" value="P:methylation"/>
    <property type="evidence" value="ECO:0007669"/>
    <property type="project" value="UniProtKB-KW"/>
</dbReference>
<evidence type="ECO:0000259" key="8">
    <source>
        <dbReference type="Pfam" id="PF02384"/>
    </source>
</evidence>
<evidence type="ECO:0000256" key="3">
    <source>
        <dbReference type="ARBA" id="ARBA00022603"/>
    </source>
</evidence>
<accession>A0A2K8UCG6</accession>
<dbReference type="SUPFAM" id="SSF53335">
    <property type="entry name" value="S-adenosyl-L-methionine-dependent methyltransferases"/>
    <property type="match status" value="1"/>
</dbReference>
<gene>
    <name evidence="10" type="ORF">THSYN_21655</name>
</gene>
<comment type="similarity">
    <text evidence="1">Belongs to the N(4)/N(6)-methyltransferase family.</text>
</comment>
<organism evidence="10 11">
    <name type="scientific">Candidatus Thiodictyon syntrophicum</name>
    <dbReference type="NCBI Taxonomy" id="1166950"/>
    <lineage>
        <taxon>Bacteria</taxon>
        <taxon>Pseudomonadati</taxon>
        <taxon>Pseudomonadota</taxon>
        <taxon>Gammaproteobacteria</taxon>
        <taxon>Chromatiales</taxon>
        <taxon>Chromatiaceae</taxon>
        <taxon>Thiodictyon</taxon>
    </lineage>
</organism>
<sequence>MGQNPAPPEPGRGTLRKARGAYFTPAEVARFIAAWAIRCASDRVLEPSCGEAAFLTEAVTRLRALGLTEAGWANALHGHEIHPQSAAVARQLLAELDAGASIAEGDFFMREARPEFDAVIGNPPFVRYQHFSGETRARALAAALRQGVRLSGLAASWAAFVVHAGAFLKPEGRLGLVLPAELLSVKYATEIRRFLLRRFARVRLVLFDHLVFPGVLEDVILLLAQGSGGTDHFEVYQAARPQDLMQSLGQDWVGFHPRPDAKWTSALLPAEVLALYSAVVEGDGFAPLAHWGGSFLGSVTGNNGFFALSPARARALRLPPHELLPISPPGGRHLSGLYFERTDWERLGQAGAATLLFAPGEDPSAAARRYIALGEREGVSNAYKCRVRTPWWRVPLVDRPDLFCTYMNHRRPRLLANQAGALVLNSIYGVRLSEPRRALGVRLLPLAALNSLSLLGAEIGGRIYGGGMLKHEPREIDALPVPAAALVEALAADLEALAPEVARLLALGEETRATARVDDLVLRHGLGLAREALDTLRAAREYLLDRRLTRGRGTHG</sequence>
<dbReference type="GO" id="GO:0009007">
    <property type="term" value="F:site-specific DNA-methyltransferase (adenine-specific) activity"/>
    <property type="evidence" value="ECO:0007669"/>
    <property type="project" value="UniProtKB-EC"/>
</dbReference>
<dbReference type="EMBL" id="CP020370">
    <property type="protein sequence ID" value="AUB83292.1"/>
    <property type="molecule type" value="Genomic_DNA"/>
</dbReference>
<dbReference type="GO" id="GO:0009307">
    <property type="term" value="P:DNA restriction-modification system"/>
    <property type="evidence" value="ECO:0007669"/>
    <property type="project" value="UniProtKB-KW"/>
</dbReference>
<dbReference type="EC" id="2.1.1.72" evidence="2"/>
<evidence type="ECO:0000256" key="7">
    <source>
        <dbReference type="ARBA" id="ARBA00047942"/>
    </source>
</evidence>
<dbReference type="PANTHER" id="PTHR33841">
    <property type="entry name" value="DNA METHYLTRANSFERASE YEEA-RELATED"/>
    <property type="match status" value="1"/>
</dbReference>
<dbReference type="Gene3D" id="3.40.50.150">
    <property type="entry name" value="Vaccinia Virus protein VP39"/>
    <property type="match status" value="1"/>
</dbReference>
<dbReference type="Pfam" id="PF02384">
    <property type="entry name" value="N6_Mtase"/>
    <property type="match status" value="1"/>
</dbReference>
<evidence type="ECO:0000256" key="5">
    <source>
        <dbReference type="ARBA" id="ARBA00022691"/>
    </source>
</evidence>
<dbReference type="REBASE" id="226743">
    <property type="entry name" value="M.Tsy16TORF21655P"/>
</dbReference>
<dbReference type="GO" id="GO:0008170">
    <property type="term" value="F:N-methyltransferase activity"/>
    <property type="evidence" value="ECO:0007669"/>
    <property type="project" value="InterPro"/>
</dbReference>
<dbReference type="AlphaFoldDB" id="A0A2K8UCG6"/>
<keyword evidence="5" id="KW-0949">S-adenosyl-L-methionine</keyword>
<dbReference type="KEGG" id="tsy:THSYN_21655"/>
<proteinExistence type="inferred from homology"/>
<dbReference type="OrthoDB" id="9784823at2"/>
<dbReference type="InterPro" id="IPR002052">
    <property type="entry name" value="DNA_methylase_N6_adenine_CS"/>
</dbReference>
<name>A0A2K8UCG6_9GAMM</name>
<evidence type="ECO:0000313" key="11">
    <source>
        <dbReference type="Proteomes" id="UP000232638"/>
    </source>
</evidence>
<reference evidence="10 11" key="1">
    <citation type="submission" date="2017-03" db="EMBL/GenBank/DDBJ databases">
        <title>Complete genome sequence of Candidatus 'Thiodictyon syntrophicum' sp. nov. strain Cad16T, a photolithoautotroph purple sulfur bacterium isolated from an alpine meromictic lake.</title>
        <authorList>
            <person name="Luedin S.M."/>
            <person name="Pothier J.F."/>
            <person name="Danza F."/>
            <person name="Storelli N."/>
            <person name="Wittwer M."/>
            <person name="Tonolla M."/>
        </authorList>
    </citation>
    <scope>NUCLEOTIDE SEQUENCE [LARGE SCALE GENOMIC DNA]</scope>
    <source>
        <strain evidence="10 11">Cad16T</strain>
    </source>
</reference>
<evidence type="ECO:0000256" key="2">
    <source>
        <dbReference type="ARBA" id="ARBA00011900"/>
    </source>
</evidence>
<feature type="domain" description="Type II methyltransferase M.Eco57I C-terminal" evidence="9">
    <location>
        <begin position="261"/>
        <end position="522"/>
    </location>
</feature>
<dbReference type="InterPro" id="IPR054520">
    <property type="entry name" value="M_Eco57I_C"/>
</dbReference>
<dbReference type="PRINTS" id="PR00507">
    <property type="entry name" value="N12N6MTFRASE"/>
</dbReference>
<dbReference type="RefSeq" id="WP_100920981.1">
    <property type="nucleotide sequence ID" value="NZ_CP020370.1"/>
</dbReference>
<dbReference type="PANTHER" id="PTHR33841:SF5">
    <property type="entry name" value="DNA METHYLASE (MODIFICATION METHYLASE) (METHYLTRANSFERASE)-RELATED"/>
    <property type="match status" value="1"/>
</dbReference>
<dbReference type="InterPro" id="IPR029063">
    <property type="entry name" value="SAM-dependent_MTases_sf"/>
</dbReference>
<keyword evidence="11" id="KW-1185">Reference proteome</keyword>
<evidence type="ECO:0000256" key="6">
    <source>
        <dbReference type="ARBA" id="ARBA00022747"/>
    </source>
</evidence>
<keyword evidence="4" id="KW-0808">Transferase</keyword>